<dbReference type="EMBL" id="CADCUY010000200">
    <property type="protein sequence ID" value="CAA9402251.1"/>
    <property type="molecule type" value="Genomic_DNA"/>
</dbReference>
<proteinExistence type="predicted"/>
<evidence type="ECO:0000256" key="1">
    <source>
        <dbReference type="SAM" id="MobiDB-lite"/>
    </source>
</evidence>
<reference evidence="2" key="1">
    <citation type="submission" date="2020-02" db="EMBL/GenBank/DDBJ databases">
        <authorList>
            <person name="Meier V. D."/>
        </authorList>
    </citation>
    <scope>NUCLEOTIDE SEQUENCE</scope>
    <source>
        <strain evidence="2">AVDCRST_MAG35</strain>
    </source>
</reference>
<feature type="non-terminal residue" evidence="2">
    <location>
        <position position="1"/>
    </location>
</feature>
<feature type="compositionally biased region" description="Low complexity" evidence="1">
    <location>
        <begin position="18"/>
        <end position="28"/>
    </location>
</feature>
<organism evidence="2">
    <name type="scientific">uncultured Quadrisphaera sp</name>
    <dbReference type="NCBI Taxonomy" id="904978"/>
    <lineage>
        <taxon>Bacteria</taxon>
        <taxon>Bacillati</taxon>
        <taxon>Actinomycetota</taxon>
        <taxon>Actinomycetes</taxon>
        <taxon>Kineosporiales</taxon>
        <taxon>Kineosporiaceae</taxon>
        <taxon>Quadrisphaera</taxon>
        <taxon>environmental samples</taxon>
    </lineage>
</organism>
<evidence type="ECO:0000313" key="2">
    <source>
        <dbReference type="EMBL" id="CAA9402251.1"/>
    </source>
</evidence>
<feature type="region of interest" description="Disordered" evidence="1">
    <location>
        <begin position="1"/>
        <end position="28"/>
    </location>
</feature>
<feature type="compositionally biased region" description="Basic residues" evidence="1">
    <location>
        <begin position="1"/>
        <end position="17"/>
    </location>
</feature>
<feature type="non-terminal residue" evidence="2">
    <location>
        <position position="28"/>
    </location>
</feature>
<dbReference type="AlphaFoldDB" id="A0A6J4P275"/>
<gene>
    <name evidence="2" type="ORF">AVDCRST_MAG35-972</name>
</gene>
<name>A0A6J4P275_9ACTN</name>
<sequence>AARLRRVVRGPARRPRAGARAGPHRGAA</sequence>
<protein>
    <submittedName>
        <fullName evidence="2">Uncharacterized protein</fullName>
    </submittedName>
</protein>
<accession>A0A6J4P275</accession>